<dbReference type="OrthoDB" id="687555at2759"/>
<evidence type="ECO:0000256" key="4">
    <source>
        <dbReference type="ARBA" id="ARBA00023136"/>
    </source>
</evidence>
<feature type="transmembrane region" description="Helical" evidence="5">
    <location>
        <begin position="598"/>
        <end position="623"/>
    </location>
</feature>
<feature type="transmembrane region" description="Helical" evidence="5">
    <location>
        <begin position="666"/>
        <end position="694"/>
    </location>
</feature>
<dbReference type="FunFam" id="3.80.10.10:FF:000095">
    <property type="entry name" value="LRR receptor-like serine/threonine-protein kinase GSO1"/>
    <property type="match status" value="1"/>
</dbReference>
<evidence type="ECO:0000256" key="3">
    <source>
        <dbReference type="ARBA" id="ARBA00022737"/>
    </source>
</evidence>
<accession>A0A1Y1HI32</accession>
<feature type="transmembrane region" description="Helical" evidence="5">
    <location>
        <begin position="635"/>
        <end position="654"/>
    </location>
</feature>
<dbReference type="Gene3D" id="3.80.10.10">
    <property type="entry name" value="Ribonuclease Inhibitor"/>
    <property type="match status" value="3"/>
</dbReference>
<dbReference type="PANTHER" id="PTHR48057">
    <property type="entry name" value="LEUCINE-RICH REPEAT SERINE/THREONINE-PROTEIN KINASE 1"/>
    <property type="match status" value="1"/>
</dbReference>
<keyword evidence="7" id="KW-1185">Reference proteome</keyword>
<keyword evidence="5" id="KW-0812">Transmembrane</keyword>
<evidence type="ECO:0000256" key="2">
    <source>
        <dbReference type="ARBA" id="ARBA00022614"/>
    </source>
</evidence>
<dbReference type="PANTHER" id="PTHR48057:SF17">
    <property type="entry name" value="LRR RECEPTOR-LIKE SERINE_THREONINE-PROTEIN KINASE FLS2"/>
    <property type="match status" value="1"/>
</dbReference>
<dbReference type="Pfam" id="PF00560">
    <property type="entry name" value="LRR_1"/>
    <property type="match status" value="5"/>
</dbReference>
<name>A0A1Y1HI32_KLENI</name>
<evidence type="ECO:0000256" key="1">
    <source>
        <dbReference type="ARBA" id="ARBA00004167"/>
    </source>
</evidence>
<dbReference type="EMBL" id="DF236957">
    <property type="protein sequence ID" value="GAQ78110.1"/>
    <property type="molecule type" value="Genomic_DNA"/>
</dbReference>
<dbReference type="SUPFAM" id="SSF52058">
    <property type="entry name" value="L domain-like"/>
    <property type="match status" value="2"/>
</dbReference>
<protein>
    <submittedName>
        <fullName evidence="6">Uncharacterized protein</fullName>
    </submittedName>
</protein>
<feature type="transmembrane region" description="Helical" evidence="5">
    <location>
        <begin position="813"/>
        <end position="833"/>
    </location>
</feature>
<dbReference type="InterPro" id="IPR032675">
    <property type="entry name" value="LRR_dom_sf"/>
</dbReference>
<evidence type="ECO:0000313" key="7">
    <source>
        <dbReference type="Proteomes" id="UP000054558"/>
    </source>
</evidence>
<comment type="subcellular location">
    <subcellularLocation>
        <location evidence="1">Membrane</location>
        <topology evidence="1">Single-pass membrane protein</topology>
    </subcellularLocation>
</comment>
<keyword evidence="2" id="KW-0433">Leucine-rich repeat</keyword>
<reference evidence="6 7" key="1">
    <citation type="journal article" date="2014" name="Nat. Commun.">
        <title>Klebsormidium flaccidum genome reveals primary factors for plant terrestrial adaptation.</title>
        <authorList>
            <person name="Hori K."/>
            <person name="Maruyama F."/>
            <person name="Fujisawa T."/>
            <person name="Togashi T."/>
            <person name="Yamamoto N."/>
            <person name="Seo M."/>
            <person name="Sato S."/>
            <person name="Yamada T."/>
            <person name="Mori H."/>
            <person name="Tajima N."/>
            <person name="Moriyama T."/>
            <person name="Ikeuchi M."/>
            <person name="Watanabe M."/>
            <person name="Wada H."/>
            <person name="Kobayashi K."/>
            <person name="Saito M."/>
            <person name="Masuda T."/>
            <person name="Sasaki-Sekimoto Y."/>
            <person name="Mashiguchi K."/>
            <person name="Awai K."/>
            <person name="Shimojima M."/>
            <person name="Masuda S."/>
            <person name="Iwai M."/>
            <person name="Nobusawa T."/>
            <person name="Narise T."/>
            <person name="Kondo S."/>
            <person name="Saito H."/>
            <person name="Sato R."/>
            <person name="Murakawa M."/>
            <person name="Ihara Y."/>
            <person name="Oshima-Yamada Y."/>
            <person name="Ohtaka K."/>
            <person name="Satoh M."/>
            <person name="Sonobe K."/>
            <person name="Ishii M."/>
            <person name="Ohtani R."/>
            <person name="Kanamori-Sato M."/>
            <person name="Honoki R."/>
            <person name="Miyazaki D."/>
            <person name="Mochizuki H."/>
            <person name="Umetsu J."/>
            <person name="Higashi K."/>
            <person name="Shibata D."/>
            <person name="Kamiya Y."/>
            <person name="Sato N."/>
            <person name="Nakamura Y."/>
            <person name="Tabata S."/>
            <person name="Ida S."/>
            <person name="Kurokawa K."/>
            <person name="Ohta H."/>
        </authorList>
    </citation>
    <scope>NUCLEOTIDE SEQUENCE [LARGE SCALE GENOMIC DNA]</scope>
    <source>
        <strain evidence="6 7">NIES-2285</strain>
    </source>
</reference>
<gene>
    <name evidence="6" type="ORF">KFL_000080140</name>
</gene>
<keyword evidence="5" id="KW-1133">Transmembrane helix</keyword>
<dbReference type="InterPro" id="IPR001611">
    <property type="entry name" value="Leu-rich_rpt"/>
</dbReference>
<organism evidence="6 7">
    <name type="scientific">Klebsormidium nitens</name>
    <name type="common">Green alga</name>
    <name type="synonym">Ulothrix nitens</name>
    <dbReference type="NCBI Taxonomy" id="105231"/>
    <lineage>
        <taxon>Eukaryota</taxon>
        <taxon>Viridiplantae</taxon>
        <taxon>Streptophyta</taxon>
        <taxon>Klebsormidiophyceae</taxon>
        <taxon>Klebsormidiales</taxon>
        <taxon>Klebsormidiaceae</taxon>
        <taxon>Klebsormidium</taxon>
    </lineage>
</organism>
<proteinExistence type="predicted"/>
<dbReference type="Proteomes" id="UP000054558">
    <property type="component" value="Unassembled WGS sequence"/>
</dbReference>
<evidence type="ECO:0000313" key="6">
    <source>
        <dbReference type="EMBL" id="GAQ78110.1"/>
    </source>
</evidence>
<keyword evidence="4 5" id="KW-0472">Membrane</keyword>
<evidence type="ECO:0000256" key="5">
    <source>
        <dbReference type="SAM" id="Phobius"/>
    </source>
</evidence>
<dbReference type="AlphaFoldDB" id="A0A1Y1HI32"/>
<keyword evidence="3" id="KW-0677">Repeat</keyword>
<dbReference type="GO" id="GO:0016020">
    <property type="term" value="C:membrane"/>
    <property type="evidence" value="ECO:0007669"/>
    <property type="project" value="UniProtKB-SubCell"/>
</dbReference>
<dbReference type="STRING" id="105231.A0A1Y1HI32"/>
<dbReference type="InterPro" id="IPR052595">
    <property type="entry name" value="LRRC69/RLP"/>
</dbReference>
<sequence>MSGAAAFNVSFLQGCPDFNNVTNLDLNFKKLEGPIPPEIGKCTALASLKLSFNSDISGQIPPEIGRLSNLRALKMDFLPKLTGSIPPGLAICPNLRSWICPIPSEWLCQMSTLVNLDLGSNNFSGQIPACLANLSGLQFVTLAVNRLSGSIPSELALLPNLTYLSLGSNLLSGTIPLELAKSTKLSTLNLRNNSLTGPIPPQLVDLTELGYLELSHNKLSGPLPAFTNMSRSAGAAFLKLGSNNLSGPIPPSLGSISGFSSLDLSSSQLTGEIPVVFSTFSALGVLDLGQNNLQGPVTPLANLSKVTYLDLTHNSFSGTIPPSLFVGKSGVFLSHNNFSGPIPREVAELQPTFSFTDAPYLLLDLSSNQLSGSPPPELQQLSTLLQLNLSNNNLSGSFRVGPFRRSPVYSALLDFSNNGPLAMLPGTNFSGLQVVALPNLTSRDPPLIAPDMRVLQLSGGVHKKGLDLSAVPATCPYVTYNRGPVSDITFWDACTGTTGCLVNLVGTGSKLSRDARKMVCLNRISVILEGDPPALVFPFQSPLSPYLNNSRGPYFFNDSRFIDKIDLGKGGVAYTGVGFARVQEGNLCGNPEAKTVVAVTYGVFAGLILLSSLGWWVAARLGFPGKGDSSGQKTVVTLGLYTWSILCALLPWGTLASNVTVVADIWGAWSAWVVLASILAPYLVSATCVAWIWWGDSTSNSILKARFKWVWFADLTDAYPPPPLNGLPAWRYPLALISLPSAAAAVVAYDVIAFADKVGFHLWWGEDIYTMLPYFDFRSQLDLVLRSIPQAIFQSVLYLLGSSRATRIYIDQQIFTVSISFSLVSILVQYNLLLKETIETRVPVAMIVRKRFAAANSRPCLMRTAGKTEDAGGFVDEKGAP</sequence>
<dbReference type="GO" id="GO:0004672">
    <property type="term" value="F:protein kinase activity"/>
    <property type="evidence" value="ECO:0000318"/>
    <property type="project" value="GO_Central"/>
</dbReference>